<accession>A0A1Q9EKS6</accession>
<feature type="compositionally biased region" description="Polar residues" evidence="1">
    <location>
        <begin position="7"/>
        <end position="19"/>
    </location>
</feature>
<sequence length="511" mass="57679">MLALSWAHSSWHGSAISRSPRSRQQHLQPQLQERLQRGWGRWLLSVTAAVCWPAPKQRYRTCLAASKRRAELLVDADHGGIHPIMEAIQQLRKEGFRVHTTVYAEPGRQNSKKWHQLFQQRGVTFSPVQRNEEANDIAIEEQLGQLARSKEDICIALLTADTDFLEQIRQIASLRKKNTWVFVPTGGPASIHPPLRRYKETDAHVVPLATSALKAGQPQRGQGVKVRATLEADGHGSVSMAEPCASSHLDQEDLDQLRNSLQELGYCDDGFEGKAPLPSVAKFWFVNRLGPLTVYPTQLAREAACEVLQASRHPTPWARCRDDHAFFLPITSQANSSQKTLREYGSTKARRVFRGGGPFMLKDSTDMVAQALQRLGYLDQGLNTDLPEALLLFVNRPEHKHTLRKKFDALPVSSDTVVDVEHKMRHAFLSNHSSGKWVVAPRDAEVRQTLCKKGFLKTIEAPQPEVLQAMRRFARGLGLREMRSYNGYVFIIQQHMYSKDPGRVGNIEFKI</sequence>
<evidence type="ECO:0000313" key="2">
    <source>
        <dbReference type="EMBL" id="OLQ07988.1"/>
    </source>
</evidence>
<organism evidence="2 3">
    <name type="scientific">Symbiodinium microadriaticum</name>
    <name type="common">Dinoflagellate</name>
    <name type="synonym">Zooxanthella microadriatica</name>
    <dbReference type="NCBI Taxonomy" id="2951"/>
    <lineage>
        <taxon>Eukaryota</taxon>
        <taxon>Sar</taxon>
        <taxon>Alveolata</taxon>
        <taxon>Dinophyceae</taxon>
        <taxon>Suessiales</taxon>
        <taxon>Symbiodiniaceae</taxon>
        <taxon>Symbiodinium</taxon>
    </lineage>
</organism>
<gene>
    <name evidence="2" type="ORF">AK812_SmicGene8561</name>
</gene>
<dbReference type="OMA" id="SWHGSAI"/>
<dbReference type="OrthoDB" id="407165at2759"/>
<dbReference type="EMBL" id="LSRX01000127">
    <property type="protein sequence ID" value="OLQ07988.1"/>
    <property type="molecule type" value="Genomic_DNA"/>
</dbReference>
<name>A0A1Q9EKS6_SYMMI</name>
<keyword evidence="3" id="KW-1185">Reference proteome</keyword>
<evidence type="ECO:0000313" key="3">
    <source>
        <dbReference type="Proteomes" id="UP000186817"/>
    </source>
</evidence>
<proteinExistence type="predicted"/>
<feature type="region of interest" description="Disordered" evidence="1">
    <location>
        <begin position="1"/>
        <end position="24"/>
    </location>
</feature>
<dbReference type="AlphaFoldDB" id="A0A1Q9EKS6"/>
<protein>
    <recommendedName>
        <fullName evidence="4">NYN domain-containing protein</fullName>
    </recommendedName>
</protein>
<comment type="caution">
    <text evidence="2">The sequence shown here is derived from an EMBL/GenBank/DDBJ whole genome shotgun (WGS) entry which is preliminary data.</text>
</comment>
<reference evidence="2 3" key="1">
    <citation type="submission" date="2016-02" db="EMBL/GenBank/DDBJ databases">
        <title>Genome analysis of coral dinoflagellate symbionts highlights evolutionary adaptations to a symbiotic lifestyle.</title>
        <authorList>
            <person name="Aranda M."/>
            <person name="Li Y."/>
            <person name="Liew Y.J."/>
            <person name="Baumgarten S."/>
            <person name="Simakov O."/>
            <person name="Wilson M."/>
            <person name="Piel J."/>
            <person name="Ashoor H."/>
            <person name="Bougouffa S."/>
            <person name="Bajic V.B."/>
            <person name="Ryu T."/>
            <person name="Ravasi T."/>
            <person name="Bayer T."/>
            <person name="Micklem G."/>
            <person name="Kim H."/>
            <person name="Bhak J."/>
            <person name="Lajeunesse T.C."/>
            <person name="Voolstra C.R."/>
        </authorList>
    </citation>
    <scope>NUCLEOTIDE SEQUENCE [LARGE SCALE GENOMIC DNA]</scope>
    <source>
        <strain evidence="2 3">CCMP2467</strain>
    </source>
</reference>
<evidence type="ECO:0000256" key="1">
    <source>
        <dbReference type="SAM" id="MobiDB-lite"/>
    </source>
</evidence>
<evidence type="ECO:0008006" key="4">
    <source>
        <dbReference type="Google" id="ProtNLM"/>
    </source>
</evidence>
<dbReference type="Proteomes" id="UP000186817">
    <property type="component" value="Unassembled WGS sequence"/>
</dbReference>